<feature type="region of interest" description="Disordered" evidence="4">
    <location>
        <begin position="273"/>
        <end position="299"/>
    </location>
</feature>
<comment type="caution">
    <text evidence="6">The sequence shown here is derived from an EMBL/GenBank/DDBJ whole genome shotgun (WGS) entry which is preliminary data.</text>
</comment>
<evidence type="ECO:0000256" key="1">
    <source>
        <dbReference type="ARBA" id="ARBA00007926"/>
    </source>
</evidence>
<dbReference type="GO" id="GO:0006412">
    <property type="term" value="P:translation"/>
    <property type="evidence" value="ECO:0007669"/>
    <property type="project" value="InterPro"/>
</dbReference>
<dbReference type="InterPro" id="IPR029004">
    <property type="entry name" value="Ribosomal_eL28/Mak16"/>
</dbReference>
<dbReference type="GO" id="GO:0005840">
    <property type="term" value="C:ribosome"/>
    <property type="evidence" value="ECO:0007669"/>
    <property type="project" value="UniProtKB-KW"/>
</dbReference>
<organism evidence="6 7">
    <name type="scientific">Purpureocillium lavendulum</name>
    <dbReference type="NCBI Taxonomy" id="1247861"/>
    <lineage>
        <taxon>Eukaryota</taxon>
        <taxon>Fungi</taxon>
        <taxon>Dikarya</taxon>
        <taxon>Ascomycota</taxon>
        <taxon>Pezizomycotina</taxon>
        <taxon>Sordariomycetes</taxon>
        <taxon>Hypocreomycetidae</taxon>
        <taxon>Hypocreales</taxon>
        <taxon>Ophiocordycipitaceae</taxon>
        <taxon>Purpureocillium</taxon>
    </lineage>
</organism>
<dbReference type="Gene3D" id="3.30.390.110">
    <property type="match status" value="1"/>
</dbReference>
<dbReference type="EMBL" id="JAQHRD010000004">
    <property type="protein sequence ID" value="KAJ6441672.1"/>
    <property type="molecule type" value="Genomic_DNA"/>
</dbReference>
<reference evidence="6" key="1">
    <citation type="submission" date="2023-01" db="EMBL/GenBank/DDBJ databases">
        <title>The growth and conidiation of Purpureocillium lavendulum are regulated by nitrogen source and histone H3K14 acetylation.</title>
        <authorList>
            <person name="Tang P."/>
            <person name="Han J."/>
            <person name="Zhang C."/>
            <person name="Tang P."/>
            <person name="Qi F."/>
            <person name="Zhang K."/>
            <person name="Liang L."/>
        </authorList>
    </citation>
    <scope>NUCLEOTIDE SEQUENCE</scope>
    <source>
        <strain evidence="6">YMF1.00683</strain>
    </source>
</reference>
<name>A0AB34FQX0_9HYPO</name>
<evidence type="ECO:0000256" key="2">
    <source>
        <dbReference type="ARBA" id="ARBA00022980"/>
    </source>
</evidence>
<dbReference type="PANTHER" id="PTHR10544">
    <property type="entry name" value="60S RIBOSOMAL PROTEIN L28"/>
    <property type="match status" value="1"/>
</dbReference>
<evidence type="ECO:0000256" key="3">
    <source>
        <dbReference type="ARBA" id="ARBA00023274"/>
    </source>
</evidence>
<dbReference type="GO" id="GO:1990904">
    <property type="term" value="C:ribonucleoprotein complex"/>
    <property type="evidence" value="ECO:0007669"/>
    <property type="project" value="UniProtKB-KW"/>
</dbReference>
<keyword evidence="3" id="KW-0687">Ribonucleoprotein</keyword>
<gene>
    <name evidence="6" type="primary">RP-L28e</name>
    <name evidence="6" type="ORF">O9K51_05223</name>
</gene>
<evidence type="ECO:0000256" key="4">
    <source>
        <dbReference type="SAM" id="MobiDB-lite"/>
    </source>
</evidence>
<proteinExistence type="inferred from homology"/>
<feature type="domain" description="Ribosomal eL28/Mak16" evidence="5">
    <location>
        <begin position="164"/>
        <end position="274"/>
    </location>
</feature>
<comment type="similarity">
    <text evidence="1">Belongs to the eukaryotic ribosomal protein eL28 family.</text>
</comment>
<evidence type="ECO:0000259" key="5">
    <source>
        <dbReference type="Pfam" id="PF01778"/>
    </source>
</evidence>
<evidence type="ECO:0000313" key="7">
    <source>
        <dbReference type="Proteomes" id="UP001163105"/>
    </source>
</evidence>
<dbReference type="GO" id="GO:0003735">
    <property type="term" value="F:structural constituent of ribosome"/>
    <property type="evidence" value="ECO:0007669"/>
    <property type="project" value="InterPro"/>
</dbReference>
<protein>
    <submittedName>
        <fullName evidence="6">60S ribosomal protein L28</fullName>
    </submittedName>
</protein>
<accession>A0AB34FQX0</accession>
<dbReference type="AlphaFoldDB" id="A0AB34FQX0"/>
<keyword evidence="2 6" id="KW-0689">Ribosomal protein</keyword>
<evidence type="ECO:0000313" key="6">
    <source>
        <dbReference type="EMBL" id="KAJ6441672.1"/>
    </source>
</evidence>
<sequence length="299" mass="31833">MGEADKLGVPRPPIWADAILLEAVLHVHLACLVERHALLLHDLEDLGFARVVQARAAIARLDIADKVKVAARQAGLDVAGKGAGQPRVDVSCTGQAEFGNCARVKKSAVAVTMKNKERLKRIGPNSPQATGASRLENHLFYGVATPPKSVKMAATALPNLSNDLVWEIVRNNNSFLVKSKRNGGVQFSKDPLNLTNKNSRKAIGVVANEKGGVTVISKKASAASKPAQALTKNTYGANKSNRKSYQAVANQAAKSGYRGDLRSAAVERVSAIRRTQLPVKASPEPKLRGNKAKKAAESS</sequence>
<dbReference type="Proteomes" id="UP001163105">
    <property type="component" value="Unassembled WGS sequence"/>
</dbReference>
<keyword evidence="7" id="KW-1185">Reference proteome</keyword>
<dbReference type="InterPro" id="IPR002672">
    <property type="entry name" value="Ribosomal_eL28"/>
</dbReference>
<dbReference type="Pfam" id="PF01778">
    <property type="entry name" value="Ribosomal_L28e"/>
    <property type="match status" value="1"/>
</dbReference>